<feature type="compositionally biased region" description="Polar residues" evidence="1">
    <location>
        <begin position="220"/>
        <end position="230"/>
    </location>
</feature>
<dbReference type="AlphaFoldDB" id="A0AAV2E1J1"/>
<protein>
    <submittedName>
        <fullName evidence="2">Uncharacterized protein</fullName>
    </submittedName>
</protein>
<evidence type="ECO:0000313" key="3">
    <source>
        <dbReference type="Proteomes" id="UP001497516"/>
    </source>
</evidence>
<proteinExistence type="predicted"/>
<keyword evidence="3" id="KW-1185">Reference proteome</keyword>
<accession>A0AAV2E1J1</accession>
<reference evidence="2 3" key="1">
    <citation type="submission" date="2024-04" db="EMBL/GenBank/DDBJ databases">
        <authorList>
            <person name="Fracassetti M."/>
        </authorList>
    </citation>
    <scope>NUCLEOTIDE SEQUENCE [LARGE SCALE GENOMIC DNA]</scope>
</reference>
<organism evidence="2 3">
    <name type="scientific">Linum trigynum</name>
    <dbReference type="NCBI Taxonomy" id="586398"/>
    <lineage>
        <taxon>Eukaryota</taxon>
        <taxon>Viridiplantae</taxon>
        <taxon>Streptophyta</taxon>
        <taxon>Embryophyta</taxon>
        <taxon>Tracheophyta</taxon>
        <taxon>Spermatophyta</taxon>
        <taxon>Magnoliopsida</taxon>
        <taxon>eudicotyledons</taxon>
        <taxon>Gunneridae</taxon>
        <taxon>Pentapetalae</taxon>
        <taxon>rosids</taxon>
        <taxon>fabids</taxon>
        <taxon>Malpighiales</taxon>
        <taxon>Linaceae</taxon>
        <taxon>Linum</taxon>
    </lineage>
</organism>
<feature type="compositionally biased region" description="Basic residues" evidence="1">
    <location>
        <begin position="141"/>
        <end position="163"/>
    </location>
</feature>
<evidence type="ECO:0000313" key="2">
    <source>
        <dbReference type="EMBL" id="CAL1379420.1"/>
    </source>
</evidence>
<evidence type="ECO:0000256" key="1">
    <source>
        <dbReference type="SAM" id="MobiDB-lite"/>
    </source>
</evidence>
<feature type="compositionally biased region" description="Polar residues" evidence="1">
    <location>
        <begin position="45"/>
        <end position="79"/>
    </location>
</feature>
<dbReference type="EMBL" id="OZ034816">
    <property type="protein sequence ID" value="CAL1379420.1"/>
    <property type="molecule type" value="Genomic_DNA"/>
</dbReference>
<dbReference type="Proteomes" id="UP001497516">
    <property type="component" value="Chromosome 3"/>
</dbReference>
<sequence length="230" mass="24043">MASIATSPEKKIPIGKKGNSETKRGKEKAGKDASGKGKGVLGSGPSHQKPTNNYSGSSSPFNRASSSCIEAGFQTTSSIGPDPTRRGSAGPEKATAKLPPPPPIRTVTRENGTVMHIVETPQKPSGTGNDSYNPSPSVATRTKRSKSKKSASKKSPTKFHHTKPLQIWSPMKERKPKSKARIASPTLQEINAWTAAAKEVSGSLGEKAGTDTGGTKEPTDSLNGASQTLI</sequence>
<feature type="region of interest" description="Disordered" evidence="1">
    <location>
        <begin position="1"/>
        <end position="230"/>
    </location>
</feature>
<feature type="compositionally biased region" description="Basic and acidic residues" evidence="1">
    <location>
        <begin position="8"/>
        <end position="35"/>
    </location>
</feature>
<feature type="compositionally biased region" description="Polar residues" evidence="1">
    <location>
        <begin position="122"/>
        <end position="138"/>
    </location>
</feature>
<gene>
    <name evidence="2" type="ORF">LTRI10_LOCUS20939</name>
</gene>
<name>A0AAV2E1J1_9ROSI</name>